<gene>
    <name evidence="1" type="ORF">SAMN05421505_106112</name>
</gene>
<sequence>MKALIENRFTLLVLVTVALLATCGLAAMTQPIRTAGAAAPAAPTRAPVESVTTVCPPPEGGAVSVVVPSLLRGTPGAPAADTPGPAAGVVVTELGKLGEATVTGNAHRLATLTRHGQVWQRSMDGGVPVQISGTGEMAGLESAYTALRTTGKRRGLSGVRCGDAASGTWLIGPGPAAAEVTLHLTNPGPAPATAEVFIYSGDGPVYGEIDGDTAVALRPGETRAVDVADLAPRAVIAALSVRAVSGRVVAAAEAVLDRKRGVDWLPEAAAPATRVVVPGVPGGGGGRELLVAAPGEIGARVDVRVLTSDGLKEVEGGWSLDVPAGSVVAMDLSGAFGTRSGAVVVTSQVPVVAGLVAVGTGKRKDAAFTAGALPIDFGSIVADNRTGGEPAGRQSSHLVLSAPQTEGRLWLQLVPSEGPPTDVAEVHIPAASTVDVELPHPKGASSPFAVVVTPLPGSGPIYGGRVLTGRDESGLMFTVQPLAAARSWTVVPTLTESSATVLP</sequence>
<dbReference type="RefSeq" id="WP_093169793.1">
    <property type="nucleotide sequence ID" value="NZ_FNCN01000006.1"/>
</dbReference>
<keyword evidence="2" id="KW-1185">Reference proteome</keyword>
<evidence type="ECO:0000313" key="1">
    <source>
        <dbReference type="EMBL" id="SDG64741.1"/>
    </source>
</evidence>
<dbReference type="InterPro" id="IPR043777">
    <property type="entry name" value="DUF5719"/>
</dbReference>
<evidence type="ECO:0008006" key="3">
    <source>
        <dbReference type="Google" id="ProtNLM"/>
    </source>
</evidence>
<dbReference type="OrthoDB" id="3729011at2"/>
<accession>A0A1G7VYJ2</accession>
<dbReference type="Proteomes" id="UP000198923">
    <property type="component" value="Unassembled WGS sequence"/>
</dbReference>
<dbReference type="STRING" id="504805.SAMN05421505_106112"/>
<proteinExistence type="predicted"/>
<name>A0A1G7VYJ2_9ACTN</name>
<dbReference type="Pfam" id="PF18986">
    <property type="entry name" value="DUF5719"/>
    <property type="match status" value="1"/>
</dbReference>
<protein>
    <recommendedName>
        <fullName evidence="3">Secreted protein</fullName>
    </recommendedName>
</protein>
<reference evidence="1 2" key="1">
    <citation type="submission" date="2016-10" db="EMBL/GenBank/DDBJ databases">
        <authorList>
            <person name="de Groot N.N."/>
        </authorList>
    </citation>
    <scope>NUCLEOTIDE SEQUENCE [LARGE SCALE GENOMIC DNA]</scope>
    <source>
        <strain evidence="1 2">CPCC 201354</strain>
    </source>
</reference>
<dbReference type="EMBL" id="FNCN01000006">
    <property type="protein sequence ID" value="SDG64741.1"/>
    <property type="molecule type" value="Genomic_DNA"/>
</dbReference>
<dbReference type="AlphaFoldDB" id="A0A1G7VYJ2"/>
<organism evidence="1 2">
    <name type="scientific">Sinosporangium album</name>
    <dbReference type="NCBI Taxonomy" id="504805"/>
    <lineage>
        <taxon>Bacteria</taxon>
        <taxon>Bacillati</taxon>
        <taxon>Actinomycetota</taxon>
        <taxon>Actinomycetes</taxon>
        <taxon>Streptosporangiales</taxon>
        <taxon>Streptosporangiaceae</taxon>
        <taxon>Sinosporangium</taxon>
    </lineage>
</organism>
<evidence type="ECO:0000313" key="2">
    <source>
        <dbReference type="Proteomes" id="UP000198923"/>
    </source>
</evidence>